<dbReference type="EMBL" id="DYXG01000059">
    <property type="protein sequence ID" value="HJE97169.1"/>
    <property type="molecule type" value="Genomic_DNA"/>
</dbReference>
<reference evidence="4" key="1">
    <citation type="submission" date="2016-11" db="EMBL/GenBank/DDBJ databases">
        <authorList>
            <person name="Papadimitriou K."/>
        </authorList>
    </citation>
    <scope>NUCLEOTIDE SEQUENCE [LARGE SCALE GENOMIC DNA]</scope>
    <source>
        <strain evidence="4">ACA-DC 1533</strain>
    </source>
</reference>
<dbReference type="Pfam" id="PF13242">
    <property type="entry name" value="Hydrolase_like"/>
    <property type="match status" value="1"/>
</dbReference>
<dbReference type="SUPFAM" id="SSF56784">
    <property type="entry name" value="HAD-like"/>
    <property type="match status" value="1"/>
</dbReference>
<dbReference type="OrthoDB" id="9787572at2"/>
<dbReference type="InterPro" id="IPR006549">
    <property type="entry name" value="HAD-SF_hydro_IIIA"/>
</dbReference>
<dbReference type="GeneID" id="95349082"/>
<proteinExistence type="predicted"/>
<dbReference type="InterPro" id="IPR023214">
    <property type="entry name" value="HAD_sf"/>
</dbReference>
<keyword evidence="3" id="KW-0378">Hydrolase</keyword>
<dbReference type="NCBIfam" id="TIGR01668">
    <property type="entry name" value="YqeG_hyp_ppase"/>
    <property type="match status" value="1"/>
</dbReference>
<dbReference type="InterPro" id="IPR036412">
    <property type="entry name" value="HAD-like_sf"/>
</dbReference>
<evidence type="ECO:0000259" key="1">
    <source>
        <dbReference type="Pfam" id="PF05116"/>
    </source>
</evidence>
<evidence type="ECO:0000313" key="3">
    <source>
        <dbReference type="EMBL" id="SFV40400.1"/>
    </source>
</evidence>
<gene>
    <name evidence="2" type="ORF">K8V00_06070</name>
    <name evidence="3" type="ORF">LAC1533_0980</name>
</gene>
<evidence type="ECO:0000313" key="2">
    <source>
        <dbReference type="EMBL" id="HJE97169.1"/>
    </source>
</evidence>
<dbReference type="GO" id="GO:0008962">
    <property type="term" value="F:phosphatidylglycerophosphatase activity"/>
    <property type="evidence" value="ECO:0007669"/>
    <property type="project" value="InterPro"/>
</dbReference>
<reference evidence="2" key="4">
    <citation type="submission" date="2021-09" db="EMBL/GenBank/DDBJ databases">
        <authorList>
            <person name="Gilroy R."/>
        </authorList>
    </citation>
    <scope>NUCLEOTIDE SEQUENCE</scope>
    <source>
        <strain evidence="2">CHK174-6876</strain>
    </source>
</reference>
<dbReference type="AlphaFoldDB" id="A0A1K1KND7"/>
<reference evidence="2" key="3">
    <citation type="journal article" date="2021" name="PeerJ">
        <title>Extensive microbial diversity within the chicken gut microbiome revealed by metagenomics and culture.</title>
        <authorList>
            <person name="Gilroy R."/>
            <person name="Ravi A."/>
            <person name="Getino M."/>
            <person name="Pursley I."/>
            <person name="Horton D.L."/>
            <person name="Alikhan N.F."/>
            <person name="Baker D."/>
            <person name="Gharbi K."/>
            <person name="Hall N."/>
            <person name="Watson M."/>
            <person name="Adriaenssens E.M."/>
            <person name="Foster-Nyarko E."/>
            <person name="Jarju S."/>
            <person name="Secka A."/>
            <person name="Antonio M."/>
            <person name="Oren A."/>
            <person name="Chaudhuri R.R."/>
            <person name="La Ragione R."/>
            <person name="Hildebrand F."/>
            <person name="Pallen M.J."/>
        </authorList>
    </citation>
    <scope>NUCLEOTIDE SEQUENCE</scope>
    <source>
        <strain evidence="2">CHK174-6876</strain>
    </source>
</reference>
<dbReference type="EMBL" id="LT630287">
    <property type="protein sequence ID" value="SFV40400.1"/>
    <property type="molecule type" value="Genomic_DNA"/>
</dbReference>
<dbReference type="NCBIfam" id="TIGR01662">
    <property type="entry name" value="HAD-SF-IIIA"/>
    <property type="match status" value="1"/>
</dbReference>
<dbReference type="Pfam" id="PF05116">
    <property type="entry name" value="S6PP"/>
    <property type="match status" value="1"/>
</dbReference>
<dbReference type="Proteomes" id="UP000707535">
    <property type="component" value="Unassembled WGS sequence"/>
</dbReference>
<name>A0A1K1KND7_9LACO</name>
<accession>A0A1K1KND7</accession>
<dbReference type="KEGG" id="laca:LAC1533_0980"/>
<dbReference type="Proteomes" id="UP000190935">
    <property type="component" value="Chromosome I"/>
</dbReference>
<feature type="domain" description="Sucrose phosphatase-like" evidence="1">
    <location>
        <begin position="29"/>
        <end position="85"/>
    </location>
</feature>
<dbReference type="RefSeq" id="WP_010496344.1">
    <property type="nucleotide sequence ID" value="NZ_CP113926.1"/>
</dbReference>
<reference evidence="3" key="2">
    <citation type="submission" date="2016-11" db="EMBL/GenBank/DDBJ databases">
        <authorList>
            <person name="Jaros S."/>
            <person name="Januszkiewicz K."/>
            <person name="Wedrychowicz H."/>
        </authorList>
    </citation>
    <scope>NUCLEOTIDE SEQUENCE [LARGE SCALE GENOMIC DNA]</scope>
    <source>
        <strain evidence="3">ACA-DC 1533</strain>
    </source>
</reference>
<protein>
    <submittedName>
        <fullName evidence="3">FIG001553: Hydrolase, HAD subfamily IIIA</fullName>
    </submittedName>
    <submittedName>
        <fullName evidence="2">YqeG family HAD IIIA-type phosphatase</fullName>
    </submittedName>
</protein>
<sequence>MLVDFRPTWMLESIYDLTPKEIREHDIQLILTDLDNTLIAWNNPNGTPQLREWLALMDEAQIPVVVVTNNSAKRAARALKELQLPFISRALKPLNRGINIAKKEYRVNSSQIVLVGDQLLTDVAAANNARIKSILVKPLVNTDAWNTKFNRAVEKSVKKQLLKKGYLKRTWGHSLNG</sequence>
<dbReference type="InterPro" id="IPR010021">
    <property type="entry name" value="PGPP1/Gep4"/>
</dbReference>
<dbReference type="Gene3D" id="3.40.50.1000">
    <property type="entry name" value="HAD superfamily/HAD-like"/>
    <property type="match status" value="1"/>
</dbReference>
<dbReference type="CDD" id="cd16416">
    <property type="entry name" value="HAD_BsYqeG-like"/>
    <property type="match status" value="1"/>
</dbReference>
<organism evidence="3 4">
    <name type="scientific">Ligilactobacillus acidipiscis</name>
    <dbReference type="NCBI Taxonomy" id="89059"/>
    <lineage>
        <taxon>Bacteria</taxon>
        <taxon>Bacillati</taxon>
        <taxon>Bacillota</taxon>
        <taxon>Bacilli</taxon>
        <taxon>Lactobacillales</taxon>
        <taxon>Lactobacillaceae</taxon>
        <taxon>Ligilactobacillus</taxon>
    </lineage>
</organism>
<evidence type="ECO:0000313" key="4">
    <source>
        <dbReference type="Proteomes" id="UP000190935"/>
    </source>
</evidence>
<dbReference type="InterPro" id="IPR006380">
    <property type="entry name" value="SPP-like_dom"/>
</dbReference>